<keyword evidence="3 6" id="KW-0133">Cell shape</keyword>
<keyword evidence="7" id="KW-0732">Signal</keyword>
<dbReference type="InterPro" id="IPR038063">
    <property type="entry name" value="Transpep_catalytic_dom"/>
</dbReference>
<dbReference type="InterPro" id="IPR002477">
    <property type="entry name" value="Peptidoglycan-bd-like"/>
</dbReference>
<dbReference type="InterPro" id="IPR006311">
    <property type="entry name" value="TAT_signal"/>
</dbReference>
<keyword evidence="2" id="KW-0808">Transferase</keyword>
<evidence type="ECO:0000259" key="8">
    <source>
        <dbReference type="PROSITE" id="PS52029"/>
    </source>
</evidence>
<evidence type="ECO:0000256" key="3">
    <source>
        <dbReference type="ARBA" id="ARBA00022960"/>
    </source>
</evidence>
<evidence type="ECO:0000256" key="6">
    <source>
        <dbReference type="PROSITE-ProRule" id="PRU01373"/>
    </source>
</evidence>
<dbReference type="SUPFAM" id="SSF47090">
    <property type="entry name" value="PGBD-like"/>
    <property type="match status" value="1"/>
</dbReference>
<dbReference type="Gene3D" id="2.40.440.10">
    <property type="entry name" value="L,D-transpeptidase catalytic domain-like"/>
    <property type="match status" value="1"/>
</dbReference>
<organism evidence="9 10">
    <name type="scientific">Microbispora bryophytorum subsp. camponoti</name>
    <dbReference type="NCBI Taxonomy" id="1677852"/>
    <lineage>
        <taxon>Bacteria</taxon>
        <taxon>Bacillati</taxon>
        <taxon>Actinomycetota</taxon>
        <taxon>Actinomycetes</taxon>
        <taxon>Streptosporangiales</taxon>
        <taxon>Streptosporangiaceae</taxon>
        <taxon>Microbispora</taxon>
    </lineage>
</organism>
<feature type="signal peptide" evidence="7">
    <location>
        <begin position="1"/>
        <end position="21"/>
    </location>
</feature>
<gene>
    <name evidence="9" type="ORF">IEQ31_05900</name>
</gene>
<evidence type="ECO:0000256" key="2">
    <source>
        <dbReference type="ARBA" id="ARBA00022679"/>
    </source>
</evidence>
<dbReference type="CDD" id="cd16913">
    <property type="entry name" value="YkuD_like"/>
    <property type="match status" value="1"/>
</dbReference>
<dbReference type="SUPFAM" id="SSF141523">
    <property type="entry name" value="L,D-transpeptidase catalytic domain-like"/>
    <property type="match status" value="1"/>
</dbReference>
<evidence type="ECO:0000313" key="10">
    <source>
        <dbReference type="Proteomes" id="UP000653231"/>
    </source>
</evidence>
<comment type="pathway">
    <text evidence="1 6">Cell wall biogenesis; peptidoglycan biosynthesis.</text>
</comment>
<evidence type="ECO:0000256" key="4">
    <source>
        <dbReference type="ARBA" id="ARBA00022984"/>
    </source>
</evidence>
<dbReference type="InterPro" id="IPR050979">
    <property type="entry name" value="LD-transpeptidase"/>
</dbReference>
<reference evidence="9 10" key="1">
    <citation type="submission" date="2020-09" db="EMBL/GenBank/DDBJ databases">
        <title>Actinomycete isolated from the Camponotus japonicus Mayr.</title>
        <authorList>
            <person name="Gong X."/>
        </authorList>
    </citation>
    <scope>NUCLEOTIDE SEQUENCE [LARGE SCALE GENOMIC DNA]</scope>
    <source>
        <strain evidence="9 10">2C-HV3</strain>
    </source>
</reference>
<dbReference type="Proteomes" id="UP000653231">
    <property type="component" value="Unassembled WGS sequence"/>
</dbReference>
<sequence length="317" mass="32933">MRGRRRLLVVAGAATFATVFAVTGVSGPAQARAAAPTGTVTTGTVTTGTVLPASTALATSAVLATSAALPSLPASAALPSLPASAALPSRSAVPARATGYPPFTAPGKTLKLGAKGSVVKALQARLKELGYVPGSVDGRYGGATLTAVWAFQKVQGITPTSTVAARTWRALENPRAPKVLVPRGKATRVEVNLTKQVMVLYRGGVPVLISHISSGSGIPYTEYATWNGTRQRFSGSARTPTGDYKTTWRVKGWHRSYLGQLYNPIFFNGGIALHGALSVPLYPASHGCVRLPMNVAELLPGMLGKGVPVHVRGAFRR</sequence>
<evidence type="ECO:0000313" key="9">
    <source>
        <dbReference type="EMBL" id="MBD3142717.1"/>
    </source>
</evidence>
<dbReference type="EMBL" id="JACXRZ010000004">
    <property type="protein sequence ID" value="MBD3142717.1"/>
    <property type="molecule type" value="Genomic_DNA"/>
</dbReference>
<keyword evidence="10" id="KW-1185">Reference proteome</keyword>
<accession>A0ABR8KVD1</accession>
<dbReference type="InterPro" id="IPR036366">
    <property type="entry name" value="PGBDSf"/>
</dbReference>
<keyword evidence="5 6" id="KW-0961">Cell wall biogenesis/degradation</keyword>
<keyword evidence="4 6" id="KW-0573">Peptidoglycan synthesis</keyword>
<dbReference type="PROSITE" id="PS51318">
    <property type="entry name" value="TAT"/>
    <property type="match status" value="1"/>
</dbReference>
<proteinExistence type="predicted"/>
<dbReference type="PANTHER" id="PTHR30582:SF2">
    <property type="entry name" value="L,D-TRANSPEPTIDASE YCIB-RELATED"/>
    <property type="match status" value="1"/>
</dbReference>
<dbReference type="InterPro" id="IPR005490">
    <property type="entry name" value="LD_TPept_cat_dom"/>
</dbReference>
<feature type="active site" description="Proton donor/acceptor" evidence="6">
    <location>
        <position position="274"/>
    </location>
</feature>
<feature type="active site" description="Nucleophile" evidence="6">
    <location>
        <position position="288"/>
    </location>
</feature>
<evidence type="ECO:0000256" key="7">
    <source>
        <dbReference type="SAM" id="SignalP"/>
    </source>
</evidence>
<comment type="caution">
    <text evidence="9">The sequence shown here is derived from an EMBL/GenBank/DDBJ whole genome shotgun (WGS) entry which is preliminary data.</text>
</comment>
<dbReference type="Pfam" id="PF01471">
    <property type="entry name" value="PG_binding_1"/>
    <property type="match status" value="1"/>
</dbReference>
<dbReference type="PANTHER" id="PTHR30582">
    <property type="entry name" value="L,D-TRANSPEPTIDASE"/>
    <property type="match status" value="1"/>
</dbReference>
<dbReference type="InterPro" id="IPR036365">
    <property type="entry name" value="PGBD-like_sf"/>
</dbReference>
<dbReference type="Pfam" id="PF03734">
    <property type="entry name" value="YkuD"/>
    <property type="match status" value="1"/>
</dbReference>
<name>A0ABR8KVD1_9ACTN</name>
<evidence type="ECO:0000256" key="1">
    <source>
        <dbReference type="ARBA" id="ARBA00004752"/>
    </source>
</evidence>
<dbReference type="PROSITE" id="PS52029">
    <property type="entry name" value="LD_TPASE"/>
    <property type="match status" value="1"/>
</dbReference>
<evidence type="ECO:0000256" key="5">
    <source>
        <dbReference type="ARBA" id="ARBA00023316"/>
    </source>
</evidence>
<dbReference type="Gene3D" id="1.10.101.10">
    <property type="entry name" value="PGBD-like superfamily/PGBD"/>
    <property type="match status" value="1"/>
</dbReference>
<protein>
    <submittedName>
        <fullName evidence="9">L,D-transpeptidase family protein</fullName>
    </submittedName>
</protein>
<feature type="domain" description="L,D-TPase catalytic" evidence="8">
    <location>
        <begin position="187"/>
        <end position="312"/>
    </location>
</feature>
<feature type="chain" id="PRO_5045164908" evidence="7">
    <location>
        <begin position="22"/>
        <end position="317"/>
    </location>
</feature>